<evidence type="ECO:0000313" key="1">
    <source>
        <dbReference type="Proteomes" id="UP000036681"/>
    </source>
</evidence>
<dbReference type="AlphaFoldDB" id="A0A9J2P4A3"/>
<dbReference type="WBParaSite" id="ALUE_0000467201-mRNA-1">
    <property type="protein sequence ID" value="ALUE_0000467201-mRNA-1"/>
    <property type="gene ID" value="ALUE_0000467201"/>
</dbReference>
<accession>A0A9J2P4A3</accession>
<sequence length="130" mass="14600">MRRRGKNSECAVIAAVSTATEEPIDRCVTTGEKELSIFADTLWKIWFVFTRLTGTRRSTRWKACDPCIWPPDQRVTKAISDASFTNLNIASVLKALLDFISSDTHENFGLMSFLENSGVNFPERKHGASN</sequence>
<reference evidence="2" key="1">
    <citation type="submission" date="2023-03" db="UniProtKB">
        <authorList>
            <consortium name="WormBaseParasite"/>
        </authorList>
    </citation>
    <scope>IDENTIFICATION</scope>
</reference>
<protein>
    <submittedName>
        <fullName evidence="2">Uncharacterized protein</fullName>
    </submittedName>
</protein>
<name>A0A9J2P4A3_ASCLU</name>
<keyword evidence="1" id="KW-1185">Reference proteome</keyword>
<organism evidence="1 2">
    <name type="scientific">Ascaris lumbricoides</name>
    <name type="common">Giant roundworm</name>
    <dbReference type="NCBI Taxonomy" id="6252"/>
    <lineage>
        <taxon>Eukaryota</taxon>
        <taxon>Metazoa</taxon>
        <taxon>Ecdysozoa</taxon>
        <taxon>Nematoda</taxon>
        <taxon>Chromadorea</taxon>
        <taxon>Rhabditida</taxon>
        <taxon>Spirurina</taxon>
        <taxon>Ascaridomorpha</taxon>
        <taxon>Ascaridoidea</taxon>
        <taxon>Ascarididae</taxon>
        <taxon>Ascaris</taxon>
    </lineage>
</organism>
<proteinExistence type="predicted"/>
<evidence type="ECO:0000313" key="2">
    <source>
        <dbReference type="WBParaSite" id="ALUE_0000467201-mRNA-1"/>
    </source>
</evidence>
<dbReference type="Proteomes" id="UP000036681">
    <property type="component" value="Unplaced"/>
</dbReference>